<feature type="transmembrane region" description="Helical" evidence="1">
    <location>
        <begin position="12"/>
        <end position="38"/>
    </location>
</feature>
<feature type="transmembrane region" description="Helical" evidence="1">
    <location>
        <begin position="169"/>
        <end position="192"/>
    </location>
</feature>
<evidence type="ECO:0000313" key="2">
    <source>
        <dbReference type="EMBL" id="SHH92991.1"/>
    </source>
</evidence>
<dbReference type="OrthoDB" id="7876542at2"/>
<feature type="transmembrane region" description="Helical" evidence="1">
    <location>
        <begin position="50"/>
        <end position="71"/>
    </location>
</feature>
<sequence length="208" mass="21739">MPFRTFMAGRSASPVTAIIAVLIAIYATLALVVGWGLRVDLLVRNPTADAAMVPATAFCFVLSAGAILGALAQNRYMVRTLTAAILVISAVTSFGQISGWTDATGLLFIQVAESERMAPVTAVGFLFVTYAINRLRNGRTFAVQAISALGLSSAIGVAVLAISDVTGLINGWFLSGVSVQTAALFSILFFALSWTGVAPADDTDRLAF</sequence>
<reference evidence="2 3" key="1">
    <citation type="submission" date="2016-11" db="EMBL/GenBank/DDBJ databases">
        <authorList>
            <person name="Jaros S."/>
            <person name="Januszkiewicz K."/>
            <person name="Wedrychowicz H."/>
        </authorList>
    </citation>
    <scope>NUCLEOTIDE SEQUENCE [LARGE SCALE GENOMIC DNA]</scope>
    <source>
        <strain evidence="2 3">DSM 29431</strain>
    </source>
</reference>
<dbReference type="STRING" id="996342.SAMN05443551_3624"/>
<protein>
    <submittedName>
        <fullName evidence="2">Uncharacterized protein</fullName>
    </submittedName>
</protein>
<evidence type="ECO:0000313" key="3">
    <source>
        <dbReference type="Proteomes" id="UP000184221"/>
    </source>
</evidence>
<keyword evidence="1" id="KW-0472">Membrane</keyword>
<feature type="transmembrane region" description="Helical" evidence="1">
    <location>
        <begin position="145"/>
        <end position="163"/>
    </location>
</feature>
<dbReference type="RefSeq" id="WP_072779496.1">
    <property type="nucleotide sequence ID" value="NZ_FQXC01000005.1"/>
</dbReference>
<dbReference type="AlphaFoldDB" id="A0A1M5WZN4"/>
<feature type="transmembrane region" description="Helical" evidence="1">
    <location>
        <begin position="78"/>
        <end position="97"/>
    </location>
</feature>
<gene>
    <name evidence="2" type="ORF">SAMN05443551_3624</name>
</gene>
<accession>A0A1M5WZN4</accession>
<dbReference type="EMBL" id="FQXC01000005">
    <property type="protein sequence ID" value="SHH92991.1"/>
    <property type="molecule type" value="Genomic_DNA"/>
</dbReference>
<proteinExistence type="predicted"/>
<keyword evidence="3" id="KW-1185">Reference proteome</keyword>
<evidence type="ECO:0000256" key="1">
    <source>
        <dbReference type="SAM" id="Phobius"/>
    </source>
</evidence>
<keyword evidence="1" id="KW-0812">Transmembrane</keyword>
<organism evidence="2 3">
    <name type="scientific">Marivita hallyeonensis</name>
    <dbReference type="NCBI Taxonomy" id="996342"/>
    <lineage>
        <taxon>Bacteria</taxon>
        <taxon>Pseudomonadati</taxon>
        <taxon>Pseudomonadota</taxon>
        <taxon>Alphaproteobacteria</taxon>
        <taxon>Rhodobacterales</taxon>
        <taxon>Roseobacteraceae</taxon>
        <taxon>Marivita</taxon>
    </lineage>
</organism>
<dbReference type="Proteomes" id="UP000184221">
    <property type="component" value="Unassembled WGS sequence"/>
</dbReference>
<name>A0A1M5WZN4_9RHOB</name>
<keyword evidence="1" id="KW-1133">Transmembrane helix</keyword>
<feature type="transmembrane region" description="Helical" evidence="1">
    <location>
        <begin position="117"/>
        <end position="133"/>
    </location>
</feature>